<feature type="region of interest" description="Disordered" evidence="8">
    <location>
        <begin position="911"/>
        <end position="959"/>
    </location>
</feature>
<keyword evidence="2" id="KW-0479">Metal-binding</keyword>
<dbReference type="Proteomes" id="UP001162085">
    <property type="component" value="Chromosome 9"/>
</dbReference>
<feature type="compositionally biased region" description="Polar residues" evidence="8">
    <location>
        <begin position="810"/>
        <end position="822"/>
    </location>
</feature>
<sequence>MDPHHSPTGKAASPTKSAENAPKNSSTTNNANNSNSNINNNHDILNFNDNYTTILQHLANDHPNLLREKGNSQQQQQQQQQQQNLDTLLHHYQSLISKSDSATAFEDNANNSADNNAQNNNGTNNNSNNIASPSNLMGSCNQCKSKKLKCNYFPDLGNCLECETNRTKCTFNSTPNYLKRTSSNVNNNFSASSKRMKNLEEYPNRLPSSMLYRQQQQQQQQQQRVQYPRSSFFVGPTSVFDLNLTKHVRLDNVDQIQLSKTLSLRKVSPTAQFILQDDFDSALHSKQEYEVDLVENLVHPHGRLLVEIFFKLIHPFLPILHERVFLEKYSRSYRELTAPLLASIYSLALQYWDFHPALLGFPKPDVVSQLNSIALDTFYTRVGRPKLSIIQTGLLILQCRSECHNNWVLCSSIVALAEELGLGVECNDWKLPKWEKDLRKRLAWAVWLMDKWCALNEGRQSHLILGRNWMIKLLNFDDFPINSPTIVNSLQNDQSASSPSSSGDMRNHQIAFGNLPMFNMNPSLEDFKNGTLMFQQMVSLSIVLGEIMDTFYTQGSLTINKSIEQVLKLAKPLQLKLREWYHSLPKNLSMSYSTPQKFNSNSTLTLAYFATEITLHRKIICALTPQTPKELVQVCRTAARTRLVAAIEFIRDLKNEHINSFWYNCSTGSLMLIGTFAALLYVTSTTKEEATIFRDYLRNYIWVLKIGSKYFDKLSNALNNMHLLFAQIPGLLTDEPIGLSPSSNINAVNLPRSGAQSQIPIQFNVGSPAITEQGSPLNQWKNLPQEILQQLNSFPNGTTTTTTPMNPTPRQTQLESQGSPTVNSANNNSNNTPLPLMPNKPYKRTAHSSPNVTPSHMNRHPASNTSSPRVNSIANGNSNTQMNASPLSSIHETRQNPASVGANEISIEMERSPNEQSLAELKGDNSNLKEESSAADNQTIEMNEVNDKNVTINTKETPL</sequence>
<dbReference type="SMART" id="SM00906">
    <property type="entry name" value="Fungal_trans"/>
    <property type="match status" value="1"/>
</dbReference>
<feature type="compositionally biased region" description="Basic and acidic residues" evidence="8">
    <location>
        <begin position="921"/>
        <end position="932"/>
    </location>
</feature>
<evidence type="ECO:0000256" key="3">
    <source>
        <dbReference type="ARBA" id="ARBA00022833"/>
    </source>
</evidence>
<evidence type="ECO:0000313" key="11">
    <source>
        <dbReference type="Proteomes" id="UP001162085"/>
    </source>
</evidence>
<comment type="subcellular location">
    <subcellularLocation>
        <location evidence="1">Nucleus</location>
    </subcellularLocation>
</comment>
<dbReference type="EMBL" id="OX365936">
    <property type="protein sequence ID" value="CAI4065641.1"/>
    <property type="molecule type" value="Genomic_DNA"/>
</dbReference>
<evidence type="ECO:0000256" key="6">
    <source>
        <dbReference type="ARBA" id="ARBA00023163"/>
    </source>
</evidence>
<proteinExistence type="predicted"/>
<evidence type="ECO:0000256" key="2">
    <source>
        <dbReference type="ARBA" id="ARBA00022723"/>
    </source>
</evidence>
<feature type="region of interest" description="Disordered" evidence="8">
    <location>
        <begin position="1"/>
        <end position="37"/>
    </location>
</feature>
<dbReference type="PROSITE" id="PS00463">
    <property type="entry name" value="ZN2_CY6_FUNGAL_1"/>
    <property type="match status" value="1"/>
</dbReference>
<feature type="compositionally biased region" description="Low complexity" evidence="8">
    <location>
        <begin position="108"/>
        <end position="130"/>
    </location>
</feature>
<organism evidence="10 11">
    <name type="scientific">Saccharomyces uvarum</name>
    <name type="common">Yeast</name>
    <name type="synonym">Saccharomyces bayanus var. uvarum</name>
    <dbReference type="NCBI Taxonomy" id="230603"/>
    <lineage>
        <taxon>Eukaryota</taxon>
        <taxon>Fungi</taxon>
        <taxon>Dikarya</taxon>
        <taxon>Ascomycota</taxon>
        <taxon>Saccharomycotina</taxon>
        <taxon>Saccharomycetes</taxon>
        <taxon>Saccharomycetales</taxon>
        <taxon>Saccharomycetaceae</taxon>
        <taxon>Saccharomyces</taxon>
    </lineage>
</organism>
<evidence type="ECO:0000259" key="9">
    <source>
        <dbReference type="PROSITE" id="PS50048"/>
    </source>
</evidence>
<dbReference type="InterPro" id="IPR036864">
    <property type="entry name" value="Zn2-C6_fun-type_DNA-bd_sf"/>
</dbReference>
<feature type="region of interest" description="Disordered" evidence="8">
    <location>
        <begin position="105"/>
        <end position="130"/>
    </location>
</feature>
<feature type="compositionally biased region" description="Low complexity" evidence="8">
    <location>
        <begin position="795"/>
        <end position="809"/>
    </location>
</feature>
<evidence type="ECO:0000256" key="1">
    <source>
        <dbReference type="ARBA" id="ARBA00004123"/>
    </source>
</evidence>
<dbReference type="PANTHER" id="PTHR31668:SF4">
    <property type="entry name" value="TRANSCRIPTIONAL ACTIVATOR PROTEIN DAL81"/>
    <property type="match status" value="1"/>
</dbReference>
<dbReference type="InterPro" id="IPR050797">
    <property type="entry name" value="Carb_Metab_Trans_Reg"/>
</dbReference>
<keyword evidence="11" id="KW-1185">Reference proteome</keyword>
<feature type="compositionally biased region" description="Polar residues" evidence="8">
    <location>
        <begin position="948"/>
        <end position="959"/>
    </location>
</feature>
<dbReference type="PROSITE" id="PS50048">
    <property type="entry name" value="ZN2_CY6_FUNGAL_2"/>
    <property type="match status" value="1"/>
</dbReference>
<name>A0ABN8WVS8_SACUV</name>
<keyword evidence="7" id="KW-0539">Nucleus</keyword>
<dbReference type="CDD" id="cd12148">
    <property type="entry name" value="fungal_TF_MHR"/>
    <property type="match status" value="1"/>
</dbReference>
<evidence type="ECO:0000313" key="10">
    <source>
        <dbReference type="EMBL" id="CAI4065641.1"/>
    </source>
</evidence>
<dbReference type="Gene3D" id="4.10.240.10">
    <property type="entry name" value="Zn(2)-C6 fungal-type DNA-binding domain"/>
    <property type="match status" value="1"/>
</dbReference>
<evidence type="ECO:0000256" key="8">
    <source>
        <dbReference type="SAM" id="MobiDB-lite"/>
    </source>
</evidence>
<keyword evidence="3" id="KW-0862">Zinc</keyword>
<evidence type="ECO:0000256" key="4">
    <source>
        <dbReference type="ARBA" id="ARBA00023015"/>
    </source>
</evidence>
<dbReference type="SMART" id="SM00066">
    <property type="entry name" value="GAL4"/>
    <property type="match status" value="1"/>
</dbReference>
<feature type="compositionally biased region" description="Low complexity" evidence="8">
    <location>
        <begin position="20"/>
        <end position="37"/>
    </location>
</feature>
<keyword evidence="4" id="KW-0805">Transcription regulation</keyword>
<evidence type="ECO:0000256" key="5">
    <source>
        <dbReference type="ARBA" id="ARBA00023125"/>
    </source>
</evidence>
<keyword evidence="5" id="KW-0238">DNA-binding</keyword>
<feature type="compositionally biased region" description="Polar residues" evidence="8">
    <location>
        <begin position="847"/>
        <end position="869"/>
    </location>
</feature>
<dbReference type="InterPro" id="IPR007219">
    <property type="entry name" value="XnlR_reg_dom"/>
</dbReference>
<keyword evidence="6" id="KW-0804">Transcription</keyword>
<accession>A0ABN8WVS8</accession>
<evidence type="ECO:0000256" key="7">
    <source>
        <dbReference type="ARBA" id="ARBA00023242"/>
    </source>
</evidence>
<reference evidence="10" key="1">
    <citation type="submission" date="2022-10" db="EMBL/GenBank/DDBJ databases">
        <authorList>
            <person name="Byrne P K."/>
        </authorList>
    </citation>
    <scope>NUCLEOTIDE SEQUENCE</scope>
    <source>
        <strain evidence="10">ZP964</strain>
    </source>
</reference>
<dbReference type="PANTHER" id="PTHR31668">
    <property type="entry name" value="GLUCOSE TRANSPORT TRANSCRIPTION REGULATOR RGT1-RELATED-RELATED"/>
    <property type="match status" value="1"/>
</dbReference>
<dbReference type="Pfam" id="PF04082">
    <property type="entry name" value="Fungal_trans"/>
    <property type="match status" value="1"/>
</dbReference>
<gene>
    <name evidence="10" type="primary">SUVZ09G1790</name>
    <name evidence="10" type="ORF">SUVZ_09G1790</name>
</gene>
<dbReference type="SUPFAM" id="SSF57701">
    <property type="entry name" value="Zn2/Cys6 DNA-binding domain"/>
    <property type="match status" value="1"/>
</dbReference>
<protein>
    <recommendedName>
        <fullName evidence="9">Zn(2)-C6 fungal-type domain-containing protein</fullName>
    </recommendedName>
</protein>
<dbReference type="InterPro" id="IPR001138">
    <property type="entry name" value="Zn2Cys6_DnaBD"/>
</dbReference>
<feature type="domain" description="Zn(2)-C6 fungal-type" evidence="9">
    <location>
        <begin position="139"/>
        <end position="171"/>
    </location>
</feature>
<feature type="region of interest" description="Disordered" evidence="8">
    <location>
        <begin position="793"/>
        <end position="869"/>
    </location>
</feature>
<dbReference type="Pfam" id="PF00172">
    <property type="entry name" value="Zn_clus"/>
    <property type="match status" value="1"/>
</dbReference>